<reference evidence="1 2" key="1">
    <citation type="journal article" date="2021" name="Int. J. Syst. Evol. Microbiol.">
        <title>Reticulibacter mediterranei gen. nov., sp. nov., within the new family Reticulibacteraceae fam. nov., and Ktedonospora formicarum gen. nov., sp. nov., Ktedonobacter robiniae sp. nov., Dictyobacter formicarum sp. nov. and Dictyobacter arantiisoli sp. nov., belonging to the class Ktedonobacteria.</title>
        <authorList>
            <person name="Yabe S."/>
            <person name="Zheng Y."/>
            <person name="Wang C.M."/>
            <person name="Sakai Y."/>
            <person name="Abe K."/>
            <person name="Yokota A."/>
            <person name="Donadio S."/>
            <person name="Cavaletti L."/>
            <person name="Monciardini P."/>
        </authorList>
    </citation>
    <scope>NUCLEOTIDE SEQUENCE [LARGE SCALE GENOMIC DNA]</scope>
    <source>
        <strain evidence="1 2">SOSP1-9</strain>
    </source>
</reference>
<evidence type="ECO:0000313" key="1">
    <source>
        <dbReference type="EMBL" id="GHO89507.1"/>
    </source>
</evidence>
<organism evidence="1 2">
    <name type="scientific">Dictyobacter formicarum</name>
    <dbReference type="NCBI Taxonomy" id="2778368"/>
    <lineage>
        <taxon>Bacteria</taxon>
        <taxon>Bacillati</taxon>
        <taxon>Chloroflexota</taxon>
        <taxon>Ktedonobacteria</taxon>
        <taxon>Ktedonobacterales</taxon>
        <taxon>Dictyobacteraceae</taxon>
        <taxon>Dictyobacter</taxon>
    </lineage>
</organism>
<keyword evidence="2" id="KW-1185">Reference proteome</keyword>
<dbReference type="EMBL" id="BNJJ01000038">
    <property type="protein sequence ID" value="GHO89507.1"/>
    <property type="molecule type" value="Genomic_DNA"/>
</dbReference>
<dbReference type="RefSeq" id="WP_201367075.1">
    <property type="nucleotide sequence ID" value="NZ_BNJJ01000038.1"/>
</dbReference>
<evidence type="ECO:0008006" key="3">
    <source>
        <dbReference type="Google" id="ProtNLM"/>
    </source>
</evidence>
<accession>A0ABQ3VT97</accession>
<dbReference type="Proteomes" id="UP000635565">
    <property type="component" value="Unassembled WGS sequence"/>
</dbReference>
<sequence length="105" mass="12276">MPRKSRRPIRGAGSVYQRKDGRWVGSFIIEETGKRKYLYGATQEEAYKKLQQALFDQKKGTLITKSQATMKLADYLTYWIENIHCPLTVRISTYIKHKGELKNHI</sequence>
<evidence type="ECO:0000313" key="2">
    <source>
        <dbReference type="Proteomes" id="UP000635565"/>
    </source>
</evidence>
<comment type="caution">
    <text evidence="1">The sequence shown here is derived from an EMBL/GenBank/DDBJ whole genome shotgun (WGS) entry which is preliminary data.</text>
</comment>
<gene>
    <name evidence="1" type="ORF">KSZ_75130</name>
</gene>
<protein>
    <recommendedName>
        <fullName evidence="3">Integrase SAM-like N-terminal domain-containing protein</fullName>
    </recommendedName>
</protein>
<proteinExistence type="predicted"/>
<name>A0ABQ3VT97_9CHLR</name>